<dbReference type="GO" id="GO:0005506">
    <property type="term" value="F:iron ion binding"/>
    <property type="evidence" value="ECO:0007669"/>
    <property type="project" value="InterPro"/>
</dbReference>
<keyword evidence="11 13" id="KW-0472">Membrane</keyword>
<dbReference type="Proteomes" id="UP000756921">
    <property type="component" value="Unassembled WGS sequence"/>
</dbReference>
<keyword evidence="8" id="KW-0560">Oxidoreductase</keyword>
<comment type="cofactor">
    <cofactor evidence="1 12">
        <name>heme</name>
        <dbReference type="ChEBI" id="CHEBI:30413"/>
    </cofactor>
</comment>
<protein>
    <submittedName>
        <fullName evidence="14">Benzoate 4-monooxygenase cytochrome p450</fullName>
    </submittedName>
</protein>
<dbReference type="InterPro" id="IPR036396">
    <property type="entry name" value="Cyt_P450_sf"/>
</dbReference>
<dbReference type="GO" id="GO:0016705">
    <property type="term" value="F:oxidoreductase activity, acting on paired donors, with incorporation or reduction of molecular oxygen"/>
    <property type="evidence" value="ECO:0007669"/>
    <property type="project" value="InterPro"/>
</dbReference>
<keyword evidence="5 13" id="KW-0812">Transmembrane</keyword>
<evidence type="ECO:0000256" key="10">
    <source>
        <dbReference type="ARBA" id="ARBA00023033"/>
    </source>
</evidence>
<evidence type="ECO:0000256" key="3">
    <source>
        <dbReference type="ARBA" id="ARBA00010617"/>
    </source>
</evidence>
<dbReference type="GO" id="GO:0004497">
    <property type="term" value="F:monooxygenase activity"/>
    <property type="evidence" value="ECO:0007669"/>
    <property type="project" value="UniProtKB-KW"/>
</dbReference>
<gene>
    <name evidence="14" type="ORF">PMIN01_01060</name>
</gene>
<evidence type="ECO:0000256" key="5">
    <source>
        <dbReference type="ARBA" id="ARBA00022692"/>
    </source>
</evidence>
<keyword evidence="4 12" id="KW-0349">Heme</keyword>
<feature type="binding site" description="axial binding residue" evidence="12">
    <location>
        <position position="437"/>
    </location>
    <ligand>
        <name>heme</name>
        <dbReference type="ChEBI" id="CHEBI:30413"/>
    </ligand>
    <ligandPart>
        <name>Fe</name>
        <dbReference type="ChEBI" id="CHEBI:18248"/>
    </ligandPart>
</feature>
<evidence type="ECO:0000256" key="9">
    <source>
        <dbReference type="ARBA" id="ARBA00023004"/>
    </source>
</evidence>
<evidence type="ECO:0000256" key="4">
    <source>
        <dbReference type="ARBA" id="ARBA00022617"/>
    </source>
</evidence>
<dbReference type="InterPro" id="IPR001128">
    <property type="entry name" value="Cyt_P450"/>
</dbReference>
<keyword evidence="15" id="KW-1185">Reference proteome</keyword>
<dbReference type="Pfam" id="PF00067">
    <property type="entry name" value="p450"/>
    <property type="match status" value="1"/>
</dbReference>
<dbReference type="PRINTS" id="PR00385">
    <property type="entry name" value="P450"/>
</dbReference>
<dbReference type="PRINTS" id="PR00463">
    <property type="entry name" value="EP450I"/>
</dbReference>
<name>A0A9P6KWV4_9PLEO</name>
<evidence type="ECO:0000313" key="15">
    <source>
        <dbReference type="Proteomes" id="UP000756921"/>
    </source>
</evidence>
<dbReference type="Gene3D" id="1.10.630.10">
    <property type="entry name" value="Cytochrome P450"/>
    <property type="match status" value="1"/>
</dbReference>
<evidence type="ECO:0000256" key="2">
    <source>
        <dbReference type="ARBA" id="ARBA00004370"/>
    </source>
</evidence>
<evidence type="ECO:0000256" key="6">
    <source>
        <dbReference type="ARBA" id="ARBA00022723"/>
    </source>
</evidence>
<dbReference type="GO" id="GO:0016020">
    <property type="term" value="C:membrane"/>
    <property type="evidence" value="ECO:0007669"/>
    <property type="project" value="UniProtKB-SubCell"/>
</dbReference>
<keyword evidence="7 13" id="KW-1133">Transmembrane helix</keyword>
<comment type="subcellular location">
    <subcellularLocation>
        <location evidence="2">Membrane</location>
    </subcellularLocation>
</comment>
<proteinExistence type="inferred from homology"/>
<sequence>MGLSILIPDTAGGYILGIALASFTYLSITVVYRLYFHPLAKFPGPKLAAISILWKVFHWTSGDWPHRLIKAHRKYGDVVRTGPNELSFASAESWKDIYGHTGKGRSAFIKSNFYDSQGKQPSVITSRDLVEHSIQRKALSAAFSAKALRDQEGVVHQYVDLFIAQIGKLGGAATMGVNIPEAFNWLTFDIIGDLTFGESFDAVKNGRTHPWVSVIVESTFWGSILDLREQVPILKLVLPFLVNGDLAKGYKMHNELTKEKTEKRVKQQDSVAREDFFKSILSKGDWSQGKLESNAEVLIIAGSETTATTMSGLAYFLSKHPHCMAQLQKEVTSAFNSYDDINGDATARLPYLHAVIEEGLRMYPPVAFGLPRVSPGAMVSGHYVPTGTLTSTQSWSSKRDPRYWHRPDDFLPERWIGEGFGDRKEAFNPFLLGPRGCLGINLAYLELRVILAKMVWAYEWEMVDKDVDWIRDNKMYLLWKKPEMKMRFHPRAGAKA</sequence>
<evidence type="ECO:0000256" key="13">
    <source>
        <dbReference type="SAM" id="Phobius"/>
    </source>
</evidence>
<dbReference type="FunFam" id="1.10.630.10:FF:000158">
    <property type="entry name" value="Cytochrome P450, putative (Eurofung)"/>
    <property type="match status" value="1"/>
</dbReference>
<evidence type="ECO:0000256" key="1">
    <source>
        <dbReference type="ARBA" id="ARBA00001971"/>
    </source>
</evidence>
<dbReference type="PANTHER" id="PTHR24305">
    <property type="entry name" value="CYTOCHROME P450"/>
    <property type="match status" value="1"/>
</dbReference>
<dbReference type="EMBL" id="WJXW01000001">
    <property type="protein sequence ID" value="KAF9741521.1"/>
    <property type="molecule type" value="Genomic_DNA"/>
</dbReference>
<dbReference type="InterPro" id="IPR002401">
    <property type="entry name" value="Cyt_P450_E_grp-I"/>
</dbReference>
<dbReference type="GO" id="GO:0020037">
    <property type="term" value="F:heme binding"/>
    <property type="evidence" value="ECO:0007669"/>
    <property type="project" value="InterPro"/>
</dbReference>
<keyword evidence="6 12" id="KW-0479">Metal-binding</keyword>
<keyword evidence="10" id="KW-0503">Monooxygenase</keyword>
<reference evidence="14" key="1">
    <citation type="journal article" date="2020" name="Mol. Plant Microbe Interact.">
        <title>Genome Sequence of the Biocontrol Agent Coniothyrium minitans strain Conio (IMI 134523).</title>
        <authorList>
            <person name="Patel D."/>
            <person name="Shittu T.A."/>
            <person name="Baroncelli R."/>
            <person name="Muthumeenakshi S."/>
            <person name="Osborne T.H."/>
            <person name="Janganan T.K."/>
            <person name="Sreenivasaprasad S."/>
        </authorList>
    </citation>
    <scope>NUCLEOTIDE SEQUENCE</scope>
    <source>
        <strain evidence="14">Conio</strain>
    </source>
</reference>
<evidence type="ECO:0000313" key="14">
    <source>
        <dbReference type="EMBL" id="KAF9741521.1"/>
    </source>
</evidence>
<dbReference type="AlphaFoldDB" id="A0A9P6KWV4"/>
<organism evidence="14 15">
    <name type="scientific">Paraphaeosphaeria minitans</name>
    <dbReference type="NCBI Taxonomy" id="565426"/>
    <lineage>
        <taxon>Eukaryota</taxon>
        <taxon>Fungi</taxon>
        <taxon>Dikarya</taxon>
        <taxon>Ascomycota</taxon>
        <taxon>Pezizomycotina</taxon>
        <taxon>Dothideomycetes</taxon>
        <taxon>Pleosporomycetidae</taxon>
        <taxon>Pleosporales</taxon>
        <taxon>Massarineae</taxon>
        <taxon>Didymosphaeriaceae</taxon>
        <taxon>Paraphaeosphaeria</taxon>
    </lineage>
</organism>
<evidence type="ECO:0000256" key="12">
    <source>
        <dbReference type="PIRSR" id="PIRSR602401-1"/>
    </source>
</evidence>
<dbReference type="PANTHER" id="PTHR24305:SF210">
    <property type="entry name" value="CYTOCHROME P450 MONOOXYGENASE ASQL-RELATED"/>
    <property type="match status" value="1"/>
</dbReference>
<evidence type="ECO:0000256" key="8">
    <source>
        <dbReference type="ARBA" id="ARBA00023002"/>
    </source>
</evidence>
<dbReference type="SUPFAM" id="SSF48264">
    <property type="entry name" value="Cytochrome P450"/>
    <property type="match status" value="1"/>
</dbReference>
<feature type="transmembrane region" description="Helical" evidence="13">
    <location>
        <begin position="12"/>
        <end position="36"/>
    </location>
</feature>
<accession>A0A9P6KWV4</accession>
<dbReference type="InterPro" id="IPR050121">
    <property type="entry name" value="Cytochrome_P450_monoxygenase"/>
</dbReference>
<keyword evidence="9 12" id="KW-0408">Iron</keyword>
<dbReference type="CDD" id="cd11058">
    <property type="entry name" value="CYP60B-like"/>
    <property type="match status" value="1"/>
</dbReference>
<comment type="similarity">
    <text evidence="3">Belongs to the cytochrome P450 family.</text>
</comment>
<dbReference type="OrthoDB" id="1470350at2759"/>
<comment type="caution">
    <text evidence="14">The sequence shown here is derived from an EMBL/GenBank/DDBJ whole genome shotgun (WGS) entry which is preliminary data.</text>
</comment>
<evidence type="ECO:0000256" key="11">
    <source>
        <dbReference type="ARBA" id="ARBA00023136"/>
    </source>
</evidence>
<evidence type="ECO:0000256" key="7">
    <source>
        <dbReference type="ARBA" id="ARBA00022989"/>
    </source>
</evidence>